<comment type="caution">
    <text evidence="9">The sequence shown here is derived from an EMBL/GenBank/DDBJ whole genome shotgun (WGS) entry which is preliminary data.</text>
</comment>
<evidence type="ECO:0000256" key="2">
    <source>
        <dbReference type="ARBA" id="ARBA00007613"/>
    </source>
</evidence>
<evidence type="ECO:0000256" key="8">
    <source>
        <dbReference type="SAM" id="SignalP"/>
    </source>
</evidence>
<accession>A0A2W7P6J2</accession>
<dbReference type="PANTHER" id="PTHR30026:SF20">
    <property type="entry name" value="OUTER MEMBRANE PROTEIN TOLC"/>
    <property type="match status" value="1"/>
</dbReference>
<comment type="subcellular location">
    <subcellularLocation>
        <location evidence="1">Cell outer membrane</location>
    </subcellularLocation>
</comment>
<dbReference type="Proteomes" id="UP000249638">
    <property type="component" value="Unassembled WGS sequence"/>
</dbReference>
<dbReference type="Pfam" id="PF02321">
    <property type="entry name" value="OEP"/>
    <property type="match status" value="1"/>
</dbReference>
<evidence type="ECO:0000256" key="3">
    <source>
        <dbReference type="ARBA" id="ARBA00022448"/>
    </source>
</evidence>
<feature type="chain" id="PRO_5016067961" evidence="8">
    <location>
        <begin position="29"/>
        <end position="438"/>
    </location>
</feature>
<keyword evidence="6" id="KW-0472">Membrane</keyword>
<evidence type="ECO:0000256" key="1">
    <source>
        <dbReference type="ARBA" id="ARBA00004442"/>
    </source>
</evidence>
<keyword evidence="5" id="KW-0812">Transmembrane</keyword>
<dbReference type="InterPro" id="IPR003423">
    <property type="entry name" value="OMP_efflux"/>
</dbReference>
<proteinExistence type="inferred from homology"/>
<evidence type="ECO:0000256" key="6">
    <source>
        <dbReference type="ARBA" id="ARBA00023136"/>
    </source>
</evidence>
<dbReference type="Gene3D" id="1.20.1600.10">
    <property type="entry name" value="Outer membrane efflux proteins (OEP)"/>
    <property type="match status" value="1"/>
</dbReference>
<dbReference type="SUPFAM" id="SSF56954">
    <property type="entry name" value="Outer membrane efflux proteins (OEP)"/>
    <property type="match status" value="1"/>
</dbReference>
<keyword evidence="8" id="KW-0732">Signal</keyword>
<dbReference type="GO" id="GO:1990281">
    <property type="term" value="C:efflux pump complex"/>
    <property type="evidence" value="ECO:0007669"/>
    <property type="project" value="TreeGrafter"/>
</dbReference>
<evidence type="ECO:0000313" key="10">
    <source>
        <dbReference type="Proteomes" id="UP000249638"/>
    </source>
</evidence>
<gene>
    <name evidence="9" type="ORF">C7416_106252</name>
</gene>
<keyword evidence="4" id="KW-1134">Transmembrane beta strand</keyword>
<feature type="signal peptide" evidence="8">
    <location>
        <begin position="1"/>
        <end position="28"/>
    </location>
</feature>
<organism evidence="9 10">
    <name type="scientific">Cupriavidus phytorum</name>
    <dbReference type="NCBI Taxonomy" id="3024399"/>
    <lineage>
        <taxon>Bacteria</taxon>
        <taxon>Pseudomonadati</taxon>
        <taxon>Pseudomonadota</taxon>
        <taxon>Betaproteobacteria</taxon>
        <taxon>Burkholderiales</taxon>
        <taxon>Burkholderiaceae</taxon>
        <taxon>Cupriavidus</taxon>
    </lineage>
</organism>
<dbReference type="PANTHER" id="PTHR30026">
    <property type="entry name" value="OUTER MEMBRANE PROTEIN TOLC"/>
    <property type="match status" value="1"/>
</dbReference>
<dbReference type="EMBL" id="QKZN01000006">
    <property type="protein sequence ID" value="PZX26963.1"/>
    <property type="molecule type" value="Genomic_DNA"/>
</dbReference>
<sequence length="438" mass="47184">MHLHLSTRCGRRLALALTLLAVIRPAWAESAPALSLQEALALAAARSADAETSRSAVQSAIEMAVAGRQMPDPVLKVGVNNVPANGPDRFSLGTDSMTMRSVSLMQEFTRPAKRQARAERFEAEASSAEAQRMVALANVQRGTATAWLDRWYAERAHALLAEQAQSVRLLIDAAQAAYRGNGGNRGSRAEILAARIESQQLQDREDEARAAVASSRAMLRRWVGDAAALPLAERPALDAPAWLDNLDDAGATQLPDVAAAQAQAGVAQAESRVARENKVPDLSVELMYSQRGPAYSNMVSLNVSLPLPWDQEHRQDRELAARLAQADAARAQAESVRRGLIGQLRGKQAELQLSHARLERYRNTTLPLAQAQTEAALSAYRTGAGSLAAVAEASRKALELSLERLRLEAATARLWAELTFLMPLPTAAQAMPPQGAQP</sequence>
<evidence type="ECO:0000256" key="7">
    <source>
        <dbReference type="ARBA" id="ARBA00023237"/>
    </source>
</evidence>
<protein>
    <submittedName>
        <fullName evidence="9">Outer membrane protein TolC</fullName>
    </submittedName>
</protein>
<keyword evidence="10" id="KW-1185">Reference proteome</keyword>
<dbReference type="GO" id="GO:0009279">
    <property type="term" value="C:cell outer membrane"/>
    <property type="evidence" value="ECO:0007669"/>
    <property type="project" value="UniProtKB-SubCell"/>
</dbReference>
<reference evidence="9" key="1">
    <citation type="submission" date="2018-06" db="EMBL/GenBank/DDBJ databases">
        <title>Genomic Encyclopedia of Type Strains, Phase IV (KMG-V): Genome sequencing to study the core and pangenomes of soil and plant-associated prokaryotes.</title>
        <authorList>
            <person name="Whitman W."/>
        </authorList>
    </citation>
    <scope>NUCLEOTIDE SEQUENCE [LARGE SCALE GENOMIC DNA]</scope>
    <source>
        <strain evidence="9">MLR2-44</strain>
    </source>
</reference>
<name>A0A2W7P6J2_9BURK</name>
<evidence type="ECO:0000313" key="9">
    <source>
        <dbReference type="EMBL" id="PZX26963.1"/>
    </source>
</evidence>
<dbReference type="GO" id="GO:0015288">
    <property type="term" value="F:porin activity"/>
    <property type="evidence" value="ECO:0007669"/>
    <property type="project" value="TreeGrafter"/>
</dbReference>
<keyword evidence="3" id="KW-0813">Transport</keyword>
<comment type="similarity">
    <text evidence="2">Belongs to the outer membrane factor (OMF) (TC 1.B.17) family.</text>
</comment>
<dbReference type="GO" id="GO:0015562">
    <property type="term" value="F:efflux transmembrane transporter activity"/>
    <property type="evidence" value="ECO:0007669"/>
    <property type="project" value="InterPro"/>
</dbReference>
<evidence type="ECO:0000256" key="4">
    <source>
        <dbReference type="ARBA" id="ARBA00022452"/>
    </source>
</evidence>
<dbReference type="InterPro" id="IPR051906">
    <property type="entry name" value="TolC-like"/>
</dbReference>
<dbReference type="AlphaFoldDB" id="A0A2W7P6J2"/>
<evidence type="ECO:0000256" key="5">
    <source>
        <dbReference type="ARBA" id="ARBA00022692"/>
    </source>
</evidence>
<keyword evidence="7" id="KW-0998">Cell outer membrane</keyword>